<feature type="domain" description="Mannose-6-phosphate isomerase cupin" evidence="11">
    <location>
        <begin position="243"/>
        <end position="316"/>
    </location>
</feature>
<comment type="catalytic activity">
    <reaction evidence="1 7">
        <text>D-mannose 6-phosphate = D-fructose 6-phosphate</text>
        <dbReference type="Rhea" id="RHEA:12356"/>
        <dbReference type="ChEBI" id="CHEBI:58735"/>
        <dbReference type="ChEBI" id="CHEBI:61527"/>
        <dbReference type="EC" id="5.3.1.8"/>
    </reaction>
</comment>
<dbReference type="GO" id="GO:0008270">
    <property type="term" value="F:zinc ion binding"/>
    <property type="evidence" value="ECO:0007669"/>
    <property type="project" value="UniProtKB-UniRule"/>
</dbReference>
<evidence type="ECO:0000313" key="12">
    <source>
        <dbReference type="EMBL" id="RSL31661.1"/>
    </source>
</evidence>
<feature type="binding site" evidence="8">
    <location>
        <position position="174"/>
    </location>
    <ligand>
        <name>Zn(2+)</name>
        <dbReference type="ChEBI" id="CHEBI:29105"/>
    </ligand>
</feature>
<dbReference type="SUPFAM" id="SSF51182">
    <property type="entry name" value="RmlC-like cupins"/>
    <property type="match status" value="1"/>
</dbReference>
<proteinExistence type="inferred from homology"/>
<dbReference type="Pfam" id="PF20511">
    <property type="entry name" value="PMI_typeI_cat"/>
    <property type="match status" value="1"/>
</dbReference>
<protein>
    <recommendedName>
        <fullName evidence="3 7">Mannose-6-phosphate isomerase</fullName>
        <ecNumber evidence="3 7">5.3.1.8</ecNumber>
    </recommendedName>
</protein>
<dbReference type="InterPro" id="IPR051804">
    <property type="entry name" value="Carb_Metab_Reg_Kinase/Isom"/>
</dbReference>
<evidence type="ECO:0000259" key="10">
    <source>
        <dbReference type="Pfam" id="PF20511"/>
    </source>
</evidence>
<evidence type="ECO:0000256" key="5">
    <source>
        <dbReference type="ARBA" id="ARBA00022833"/>
    </source>
</evidence>
<reference evidence="12 13" key="1">
    <citation type="submission" date="2018-10" db="EMBL/GenBank/DDBJ databases">
        <title>Draft genome sequence of Bacillus salarius IM0101, isolated from a hypersaline soil in Inner Mongolia, China.</title>
        <authorList>
            <person name="Yamprayoonswat W."/>
            <person name="Boonvisut S."/>
            <person name="Jumpathong W."/>
            <person name="Sittihan S."/>
            <person name="Ruangsuj P."/>
            <person name="Wanthongcharoen S."/>
            <person name="Thongpramul N."/>
            <person name="Pimmason S."/>
            <person name="Yu B."/>
            <person name="Yasawong M."/>
        </authorList>
    </citation>
    <scope>NUCLEOTIDE SEQUENCE [LARGE SCALE GENOMIC DNA]</scope>
    <source>
        <strain evidence="12 13">IM0101</strain>
    </source>
</reference>
<dbReference type="InterPro" id="IPR014628">
    <property type="entry name" value="Man6P_isomerase_Firm_short"/>
</dbReference>
<dbReference type="InterPro" id="IPR049071">
    <property type="entry name" value="MPI_cupin_dom"/>
</dbReference>
<evidence type="ECO:0000259" key="11">
    <source>
        <dbReference type="Pfam" id="PF21621"/>
    </source>
</evidence>
<dbReference type="OrthoDB" id="9808275at2"/>
<feature type="domain" description="Phosphomannose isomerase type I catalytic" evidence="10">
    <location>
        <begin position="7"/>
        <end position="111"/>
    </location>
</feature>
<keyword evidence="4 7" id="KW-0479">Metal-binding</keyword>
<dbReference type="NCBIfam" id="TIGR00218">
    <property type="entry name" value="manA"/>
    <property type="match status" value="1"/>
</dbReference>
<dbReference type="GO" id="GO:0004476">
    <property type="term" value="F:mannose-6-phosphate isomerase activity"/>
    <property type="evidence" value="ECO:0007669"/>
    <property type="project" value="UniProtKB-UniRule"/>
</dbReference>
<evidence type="ECO:0000256" key="6">
    <source>
        <dbReference type="ARBA" id="ARBA00023235"/>
    </source>
</evidence>
<comment type="cofactor">
    <cofactor evidence="8">
        <name>Zn(2+)</name>
        <dbReference type="ChEBI" id="CHEBI:29105"/>
    </cofactor>
    <text evidence="8">Binds 1 zinc ion per subunit.</text>
</comment>
<evidence type="ECO:0000256" key="3">
    <source>
        <dbReference type="ARBA" id="ARBA00011956"/>
    </source>
</evidence>
<feature type="binding site" evidence="8">
    <location>
        <position position="98"/>
    </location>
    <ligand>
        <name>Zn(2+)</name>
        <dbReference type="ChEBI" id="CHEBI:29105"/>
    </ligand>
</feature>
<dbReference type="Proteomes" id="UP000275076">
    <property type="component" value="Unassembled WGS sequence"/>
</dbReference>
<keyword evidence="13" id="KW-1185">Reference proteome</keyword>
<dbReference type="GO" id="GO:0005975">
    <property type="term" value="P:carbohydrate metabolic process"/>
    <property type="evidence" value="ECO:0007669"/>
    <property type="project" value="UniProtKB-UniRule"/>
</dbReference>
<organism evidence="12 13">
    <name type="scientific">Salibacterium salarium</name>
    <dbReference type="NCBI Taxonomy" id="284579"/>
    <lineage>
        <taxon>Bacteria</taxon>
        <taxon>Bacillati</taxon>
        <taxon>Bacillota</taxon>
        <taxon>Bacilli</taxon>
        <taxon>Bacillales</taxon>
        <taxon>Bacillaceae</taxon>
    </lineage>
</organism>
<dbReference type="EC" id="5.3.1.8" evidence="3 7"/>
<evidence type="ECO:0000256" key="2">
    <source>
        <dbReference type="ARBA" id="ARBA00010772"/>
    </source>
</evidence>
<name>A0A3R9P722_9BACI</name>
<dbReference type="AlphaFoldDB" id="A0A3R9P722"/>
<dbReference type="Gene3D" id="2.60.120.10">
    <property type="entry name" value="Jelly Rolls"/>
    <property type="match status" value="2"/>
</dbReference>
<evidence type="ECO:0000256" key="7">
    <source>
        <dbReference type="PIRNR" id="PIRNR036894"/>
    </source>
</evidence>
<dbReference type="InterPro" id="IPR011051">
    <property type="entry name" value="RmlC_Cupin_sf"/>
</dbReference>
<evidence type="ECO:0000313" key="13">
    <source>
        <dbReference type="Proteomes" id="UP000275076"/>
    </source>
</evidence>
<feature type="active site" evidence="9">
    <location>
        <position position="194"/>
    </location>
</feature>
<dbReference type="PANTHER" id="PTHR42742">
    <property type="entry name" value="TRANSCRIPTIONAL REPRESSOR MPRA"/>
    <property type="match status" value="1"/>
</dbReference>
<evidence type="ECO:0000256" key="9">
    <source>
        <dbReference type="PIRSR" id="PIRSR036894-2"/>
    </source>
</evidence>
<dbReference type="Pfam" id="PF21621">
    <property type="entry name" value="MPI_cupin_dom"/>
    <property type="match status" value="1"/>
</dbReference>
<dbReference type="RefSeq" id="WP_125558205.1">
    <property type="nucleotide sequence ID" value="NZ_RBVX01000022.1"/>
</dbReference>
<accession>A0A3R9P722</accession>
<dbReference type="InterPro" id="IPR046457">
    <property type="entry name" value="PMI_typeI_cat"/>
</dbReference>
<dbReference type="InterPro" id="IPR014710">
    <property type="entry name" value="RmlC-like_jellyroll"/>
</dbReference>
<evidence type="ECO:0000256" key="4">
    <source>
        <dbReference type="ARBA" id="ARBA00022723"/>
    </source>
</evidence>
<feature type="binding site" evidence="8">
    <location>
        <position position="117"/>
    </location>
    <ligand>
        <name>Zn(2+)</name>
        <dbReference type="ChEBI" id="CHEBI:29105"/>
    </ligand>
</feature>
<comment type="similarity">
    <text evidence="2 7">Belongs to the mannose-6-phosphate isomerase type 1 family.</text>
</comment>
<keyword evidence="5 7" id="KW-0862">Zinc</keyword>
<dbReference type="PIRSF" id="PIRSF036894">
    <property type="entry name" value="PMI_Firm_short"/>
    <property type="match status" value="1"/>
</dbReference>
<dbReference type="EMBL" id="RBVX01000022">
    <property type="protein sequence ID" value="RSL31661.1"/>
    <property type="molecule type" value="Genomic_DNA"/>
</dbReference>
<sequence length="319" mass="35536">MYKEPIFLEPVFKERIWGGTVLEDEFGYDIPSETTGECWGISAHSNGAGIVKNGPLQGQSLQAVWSNHKELFGDEPGEEFPLLVKLLDAAADLSVQVHPNDDQAQELEDEEAYGKTECWYVIRADQGAKLILGHNAVSQQDVETKMNNGNWDELLREVPIQTGDFFYVPSGTIHAIGKGALILETQQSSDTTYRVYDYDRKDEQGNKRELHLDKSVQVTNAPHKDPEDLRKTLIDNDNGMVEQLVTSPFFSVYHIEVEGTLDPAIAAPYMLVSVLKGDGTIQTETSKATIIKGDHFIIPASVRSYVIHGEVELITSTRE</sequence>
<comment type="caution">
    <text evidence="12">The sequence shown here is derived from an EMBL/GenBank/DDBJ whole genome shotgun (WGS) entry which is preliminary data.</text>
</comment>
<keyword evidence="6 7" id="KW-0413">Isomerase</keyword>
<dbReference type="PANTHER" id="PTHR42742:SF3">
    <property type="entry name" value="FRUCTOKINASE"/>
    <property type="match status" value="1"/>
</dbReference>
<gene>
    <name evidence="12" type="primary">manA</name>
    <name evidence="12" type="ORF">D7Z54_19665</name>
</gene>
<evidence type="ECO:0000256" key="8">
    <source>
        <dbReference type="PIRSR" id="PIRSR036894-1"/>
    </source>
</evidence>
<dbReference type="InterPro" id="IPR001250">
    <property type="entry name" value="Man6P_Isoase-1"/>
</dbReference>
<dbReference type="CDD" id="cd07010">
    <property type="entry name" value="cupin_PMI_type_I_N_bac"/>
    <property type="match status" value="1"/>
</dbReference>
<evidence type="ECO:0000256" key="1">
    <source>
        <dbReference type="ARBA" id="ARBA00000757"/>
    </source>
</evidence>